<name>A0A2A6B3F0_PRIPA</name>
<dbReference type="Proteomes" id="UP000005239">
    <property type="component" value="Unassembled WGS sequence"/>
</dbReference>
<dbReference type="EnsemblMetazoa" id="PPA42990.1">
    <property type="protein sequence ID" value="PPA42990.1"/>
    <property type="gene ID" value="WBGene00281359"/>
</dbReference>
<accession>A0A8R1UZX5</accession>
<reference evidence="2" key="1">
    <citation type="journal article" date="2008" name="Nat. Genet.">
        <title>The Pristionchus pacificus genome provides a unique perspective on nematode lifestyle and parasitism.</title>
        <authorList>
            <person name="Dieterich C."/>
            <person name="Clifton S.W."/>
            <person name="Schuster L.N."/>
            <person name="Chinwalla A."/>
            <person name="Delehaunty K."/>
            <person name="Dinkelacker I."/>
            <person name="Fulton L."/>
            <person name="Fulton R."/>
            <person name="Godfrey J."/>
            <person name="Minx P."/>
            <person name="Mitreva M."/>
            <person name="Roeseler W."/>
            <person name="Tian H."/>
            <person name="Witte H."/>
            <person name="Yang S.P."/>
            <person name="Wilson R.K."/>
            <person name="Sommer R.J."/>
        </authorList>
    </citation>
    <scope>NUCLEOTIDE SEQUENCE [LARGE SCALE GENOMIC DNA]</scope>
    <source>
        <strain evidence="2">PS312</strain>
    </source>
</reference>
<evidence type="ECO:0000313" key="1">
    <source>
        <dbReference type="EnsemblMetazoa" id="PPA42990.1"/>
    </source>
</evidence>
<protein>
    <submittedName>
        <fullName evidence="1">Uncharacterized protein</fullName>
    </submittedName>
</protein>
<proteinExistence type="predicted"/>
<keyword evidence="2" id="KW-1185">Reference proteome</keyword>
<reference evidence="1" key="2">
    <citation type="submission" date="2022-06" db="UniProtKB">
        <authorList>
            <consortium name="EnsemblMetazoa"/>
        </authorList>
    </citation>
    <scope>IDENTIFICATION</scope>
    <source>
        <strain evidence="1">PS312</strain>
    </source>
</reference>
<evidence type="ECO:0000313" key="2">
    <source>
        <dbReference type="Proteomes" id="UP000005239"/>
    </source>
</evidence>
<dbReference type="OrthoDB" id="191139at2759"/>
<sequence length="101" mass="11393">MTTATPRIVSKLHLEAYFTARIVDSDLQRTMPVPDFMKKHKAYVFKRLSPDGFCEGRNTKALYLAMSSEVKGASGGYYTDCARAKESKDALDDEACKRLYD</sequence>
<organism evidence="1 2">
    <name type="scientific">Pristionchus pacificus</name>
    <name type="common">Parasitic nematode worm</name>
    <dbReference type="NCBI Taxonomy" id="54126"/>
    <lineage>
        <taxon>Eukaryota</taxon>
        <taxon>Metazoa</taxon>
        <taxon>Ecdysozoa</taxon>
        <taxon>Nematoda</taxon>
        <taxon>Chromadorea</taxon>
        <taxon>Rhabditida</taxon>
        <taxon>Rhabditina</taxon>
        <taxon>Diplogasteromorpha</taxon>
        <taxon>Diplogasteroidea</taxon>
        <taxon>Neodiplogasteridae</taxon>
        <taxon>Pristionchus</taxon>
    </lineage>
</organism>
<gene>
    <name evidence="1" type="primary">WBGene00281359</name>
</gene>
<accession>A0A2A6B3F0</accession>
<dbReference type="AlphaFoldDB" id="A0A2A6B3F0"/>